<protein>
    <submittedName>
        <fullName evidence="2">Uncharacterized protein LOC142179103</fullName>
    </submittedName>
</protein>
<dbReference type="Proteomes" id="UP000790787">
    <property type="component" value="Unplaced"/>
</dbReference>
<accession>A0AC58U6A8</accession>
<evidence type="ECO:0000313" key="2">
    <source>
        <dbReference type="RefSeq" id="XP_075105028.1"/>
    </source>
</evidence>
<reference evidence="2" key="1">
    <citation type="submission" date="2025-08" db="UniProtKB">
        <authorList>
            <consortium name="RefSeq"/>
        </authorList>
    </citation>
    <scope>IDENTIFICATION</scope>
    <source>
        <tissue evidence="2">Leaf</tissue>
    </source>
</reference>
<dbReference type="RefSeq" id="XP_075105028.1">
    <property type="nucleotide sequence ID" value="XM_075248927.1"/>
</dbReference>
<organism evidence="1 2">
    <name type="scientific">Nicotiana tabacum</name>
    <name type="common">Common tobacco</name>
    <dbReference type="NCBI Taxonomy" id="4097"/>
    <lineage>
        <taxon>Eukaryota</taxon>
        <taxon>Viridiplantae</taxon>
        <taxon>Streptophyta</taxon>
        <taxon>Embryophyta</taxon>
        <taxon>Tracheophyta</taxon>
        <taxon>Spermatophyta</taxon>
        <taxon>Magnoliopsida</taxon>
        <taxon>eudicotyledons</taxon>
        <taxon>Gunneridae</taxon>
        <taxon>Pentapetalae</taxon>
        <taxon>asterids</taxon>
        <taxon>lamiids</taxon>
        <taxon>Solanales</taxon>
        <taxon>Solanaceae</taxon>
        <taxon>Nicotianoideae</taxon>
        <taxon>Nicotianeae</taxon>
        <taxon>Nicotiana</taxon>
    </lineage>
</organism>
<name>A0AC58U6A8_TOBAC</name>
<keyword evidence="1" id="KW-1185">Reference proteome</keyword>
<sequence>MIPVYKNKGIKLLCHTIKVWERVVEMRIRKGVSISENKFEFMSEGSTTKAIHLVRRLVEQYRERKQDLHMVFTNLEKTYDKVPRDDLWKCLEDRCVPAVYTIAIKDMYDGAKTRVRKVGGESRHFIVEVRLHQGSALSSFLIALVMDKLTRHIHGELPWWMLLSHDIVLIDEICGSVNARV</sequence>
<evidence type="ECO:0000313" key="1">
    <source>
        <dbReference type="Proteomes" id="UP000790787"/>
    </source>
</evidence>
<gene>
    <name evidence="2" type="primary">LOC142179103</name>
</gene>
<proteinExistence type="predicted"/>